<evidence type="ECO:0000313" key="3">
    <source>
        <dbReference type="Proteomes" id="UP001341840"/>
    </source>
</evidence>
<comment type="caution">
    <text evidence="2">The sequence shown here is derived from an EMBL/GenBank/DDBJ whole genome shotgun (WGS) entry which is preliminary data.</text>
</comment>
<proteinExistence type="predicted"/>
<dbReference type="Proteomes" id="UP001341840">
    <property type="component" value="Unassembled WGS sequence"/>
</dbReference>
<organism evidence="2 3">
    <name type="scientific">Stylosanthes scabra</name>
    <dbReference type="NCBI Taxonomy" id="79078"/>
    <lineage>
        <taxon>Eukaryota</taxon>
        <taxon>Viridiplantae</taxon>
        <taxon>Streptophyta</taxon>
        <taxon>Embryophyta</taxon>
        <taxon>Tracheophyta</taxon>
        <taxon>Spermatophyta</taxon>
        <taxon>Magnoliopsida</taxon>
        <taxon>eudicotyledons</taxon>
        <taxon>Gunneridae</taxon>
        <taxon>Pentapetalae</taxon>
        <taxon>rosids</taxon>
        <taxon>fabids</taxon>
        <taxon>Fabales</taxon>
        <taxon>Fabaceae</taxon>
        <taxon>Papilionoideae</taxon>
        <taxon>50 kb inversion clade</taxon>
        <taxon>dalbergioids sensu lato</taxon>
        <taxon>Dalbergieae</taxon>
        <taxon>Pterocarpus clade</taxon>
        <taxon>Stylosanthes</taxon>
    </lineage>
</organism>
<protein>
    <submittedName>
        <fullName evidence="2">Uncharacterized protein</fullName>
    </submittedName>
</protein>
<feature type="region of interest" description="Disordered" evidence="1">
    <location>
        <begin position="1"/>
        <end position="50"/>
    </location>
</feature>
<gene>
    <name evidence="2" type="ORF">PIB30_030206</name>
</gene>
<evidence type="ECO:0000256" key="1">
    <source>
        <dbReference type="SAM" id="MobiDB-lite"/>
    </source>
</evidence>
<evidence type="ECO:0000313" key="2">
    <source>
        <dbReference type="EMBL" id="MED6158149.1"/>
    </source>
</evidence>
<reference evidence="2 3" key="1">
    <citation type="journal article" date="2023" name="Plants (Basel)">
        <title>Bridging the Gap: Combining Genomics and Transcriptomics Approaches to Understand Stylosanthes scabra, an Orphan Legume from the Brazilian Caatinga.</title>
        <authorList>
            <person name="Ferreira-Neto J.R.C."/>
            <person name="da Silva M.D."/>
            <person name="Binneck E."/>
            <person name="de Melo N.F."/>
            <person name="da Silva R.H."/>
            <person name="de Melo A.L.T.M."/>
            <person name="Pandolfi V."/>
            <person name="Bustamante F.O."/>
            <person name="Brasileiro-Vidal A.C."/>
            <person name="Benko-Iseppon A.M."/>
        </authorList>
    </citation>
    <scope>NUCLEOTIDE SEQUENCE [LARGE SCALE GENOMIC DNA]</scope>
    <source>
        <tissue evidence="2">Leaves</tissue>
    </source>
</reference>
<keyword evidence="3" id="KW-1185">Reference proteome</keyword>
<name>A0ABU6UAX5_9FABA</name>
<dbReference type="EMBL" id="JASCZI010120954">
    <property type="protein sequence ID" value="MED6158149.1"/>
    <property type="molecule type" value="Genomic_DNA"/>
</dbReference>
<feature type="compositionally biased region" description="Basic and acidic residues" evidence="1">
    <location>
        <begin position="33"/>
        <end position="43"/>
    </location>
</feature>
<sequence length="260" mass="29693">MVDLNMPPEDSIDDSNPKVNAPTKGIGEEDLESHERSMVHDPTMHSYHTNPDFDGEEIEVEPVNVDAEDGEKTNYFTHGQPTLTQPAITVRYDHLAHFTTLNLGAMRSDNSFGQGGPDDDPTSEFECHSLRPVVNKAYAFPIAINTKMGSAVVLTPKKYEINKRYIHHERPKWARLDMVEKVQPNHCIQMQVYLVDLAWTASRRLPKCKKILIHGTWEYQRKWWLRCRWGDSPDDHPTLGSVVRLCPGLPLVLPRLYLVA</sequence>
<accession>A0ABU6UAX5</accession>